<evidence type="ECO:0000313" key="4">
    <source>
        <dbReference type="Proteomes" id="UP001160142"/>
    </source>
</evidence>
<name>A0ABT6KP01_9MICO</name>
<dbReference type="RefSeq" id="WP_322134038.1">
    <property type="nucleotide sequence ID" value="NZ_CP085036.1"/>
</dbReference>
<organism evidence="3 4">
    <name type="scientific">Antiquaquibacter oligotrophicus</name>
    <dbReference type="NCBI Taxonomy" id="2880260"/>
    <lineage>
        <taxon>Bacteria</taxon>
        <taxon>Bacillati</taxon>
        <taxon>Actinomycetota</taxon>
        <taxon>Actinomycetes</taxon>
        <taxon>Micrococcales</taxon>
        <taxon>Microbacteriaceae</taxon>
        <taxon>Antiquaquibacter</taxon>
    </lineage>
</organism>
<protein>
    <submittedName>
        <fullName evidence="3">Glycosyltransferase involved in cell wall biosynthesis</fullName>
    </submittedName>
</protein>
<reference evidence="3 4" key="1">
    <citation type="submission" date="2023-04" db="EMBL/GenBank/DDBJ databases">
        <title>Genome Encyclopedia of Bacteria and Archaea VI: Functional Genomics of Type Strains.</title>
        <authorList>
            <person name="Whitman W."/>
        </authorList>
    </citation>
    <scope>NUCLEOTIDE SEQUENCE [LARGE SCALE GENOMIC DNA]</scope>
    <source>
        <strain evidence="3 4">SG_E_30_P1</strain>
    </source>
</reference>
<accession>A0ABT6KP01</accession>
<proteinExistence type="predicted"/>
<comment type="caution">
    <text evidence="3">The sequence shown here is derived from an EMBL/GenBank/DDBJ whole genome shotgun (WGS) entry which is preliminary data.</text>
</comment>
<dbReference type="PANTHER" id="PTHR46401:SF2">
    <property type="entry name" value="GLYCOSYLTRANSFERASE WBBK-RELATED"/>
    <property type="match status" value="1"/>
</dbReference>
<dbReference type="PANTHER" id="PTHR46401">
    <property type="entry name" value="GLYCOSYLTRANSFERASE WBBK-RELATED"/>
    <property type="match status" value="1"/>
</dbReference>
<keyword evidence="1" id="KW-0808">Transferase</keyword>
<feature type="domain" description="Glycosyl transferase family 1" evidence="2">
    <location>
        <begin position="196"/>
        <end position="353"/>
    </location>
</feature>
<dbReference type="InterPro" id="IPR001296">
    <property type="entry name" value="Glyco_trans_1"/>
</dbReference>
<dbReference type="SUPFAM" id="SSF53756">
    <property type="entry name" value="UDP-Glycosyltransferase/glycogen phosphorylase"/>
    <property type="match status" value="1"/>
</dbReference>
<evidence type="ECO:0000259" key="2">
    <source>
        <dbReference type="Pfam" id="PF00534"/>
    </source>
</evidence>
<dbReference type="Gene3D" id="3.40.50.2000">
    <property type="entry name" value="Glycogen Phosphorylase B"/>
    <property type="match status" value="2"/>
</dbReference>
<dbReference type="Proteomes" id="UP001160142">
    <property type="component" value="Unassembled WGS sequence"/>
</dbReference>
<dbReference type="EMBL" id="JARXVQ010000001">
    <property type="protein sequence ID" value="MDH6181732.1"/>
    <property type="molecule type" value="Genomic_DNA"/>
</dbReference>
<evidence type="ECO:0000256" key="1">
    <source>
        <dbReference type="ARBA" id="ARBA00022679"/>
    </source>
</evidence>
<gene>
    <name evidence="3" type="ORF">M2152_001914</name>
</gene>
<dbReference type="Pfam" id="PF00534">
    <property type="entry name" value="Glycos_transf_1"/>
    <property type="match status" value="1"/>
</dbReference>
<evidence type="ECO:0000313" key="3">
    <source>
        <dbReference type="EMBL" id="MDH6181732.1"/>
    </source>
</evidence>
<sequence>MTTLRVILDDMVSGKDGSAKSYASELTAALIEAAPRGCIVEGFVAASPEPDYDAIADRLPGLRHLHKSALARRELTAAWQHGFTRLPGSGLVHAASLLAPLGRHDRVNDGDQISVTVRDTLAWTRPDELAARSVAWHKAMLKRAERYADAIVVPNHVVAQELAEIANIGDRLRVIAGAPTEELPTPADVAERAERLSLPEKFVMTVGESESPSHITSIVRAMSHVHDAIDLVIAEAGMSDEELASAADAAGLRSGRVRALGSDDPADTLAAIARADVLAHTTPAVGFGLPILNAFALGTPVVHTDDPEALELAVDAGITVERDGNDFDRRLADGINTVFSDESTAQRLRYAGIDRAKAYTWRGAAEKVWQLHADL</sequence>
<keyword evidence="4" id="KW-1185">Reference proteome</keyword>